<dbReference type="Gene3D" id="2.40.160.10">
    <property type="entry name" value="Porin"/>
    <property type="match status" value="1"/>
</dbReference>
<feature type="chain" id="PRO_5025452289" description="Porin" evidence="2">
    <location>
        <begin position="24"/>
        <end position="442"/>
    </location>
</feature>
<gene>
    <name evidence="3" type="ORF">GEV02_03875</name>
</gene>
<keyword evidence="1" id="KW-0175">Coiled coil</keyword>
<dbReference type="InterPro" id="IPR023614">
    <property type="entry name" value="Porin_dom_sf"/>
</dbReference>
<feature type="signal peptide" evidence="2">
    <location>
        <begin position="1"/>
        <end position="23"/>
    </location>
</feature>
<evidence type="ECO:0000313" key="4">
    <source>
        <dbReference type="Proteomes" id="UP000440498"/>
    </source>
</evidence>
<dbReference type="AlphaFoldDB" id="A0A6A7MX08"/>
<dbReference type="Proteomes" id="UP000440498">
    <property type="component" value="Unassembled WGS sequence"/>
</dbReference>
<proteinExistence type="predicted"/>
<dbReference type="SUPFAM" id="SSF56935">
    <property type="entry name" value="Porins"/>
    <property type="match status" value="1"/>
</dbReference>
<keyword evidence="4" id="KW-1185">Reference proteome</keyword>
<evidence type="ECO:0000256" key="2">
    <source>
        <dbReference type="SAM" id="SignalP"/>
    </source>
</evidence>
<evidence type="ECO:0008006" key="5">
    <source>
        <dbReference type="Google" id="ProtNLM"/>
    </source>
</evidence>
<reference evidence="3 4" key="1">
    <citation type="submission" date="2019-10" db="EMBL/GenBank/DDBJ databases">
        <title>Two novel species isolated from a subtropical stream in China.</title>
        <authorList>
            <person name="Lu H."/>
        </authorList>
    </citation>
    <scope>NUCLEOTIDE SEQUENCE [LARGE SCALE GENOMIC DNA]</scope>
    <source>
        <strain evidence="3 4">FT29W</strain>
    </source>
</reference>
<keyword evidence="2" id="KW-0732">Signal</keyword>
<feature type="coiled-coil region" evidence="1">
    <location>
        <begin position="25"/>
        <end position="59"/>
    </location>
</feature>
<name>A0A6A7MX08_9BURK</name>
<evidence type="ECO:0000313" key="3">
    <source>
        <dbReference type="EMBL" id="MQA37277.1"/>
    </source>
</evidence>
<evidence type="ECO:0000256" key="1">
    <source>
        <dbReference type="SAM" id="Coils"/>
    </source>
</evidence>
<organism evidence="3 4">
    <name type="scientific">Rugamonas aquatica</name>
    <dbReference type="NCBI Taxonomy" id="2743357"/>
    <lineage>
        <taxon>Bacteria</taxon>
        <taxon>Pseudomonadati</taxon>
        <taxon>Pseudomonadota</taxon>
        <taxon>Betaproteobacteria</taxon>
        <taxon>Burkholderiales</taxon>
        <taxon>Oxalobacteraceae</taxon>
        <taxon>Telluria group</taxon>
        <taxon>Rugamonas</taxon>
    </lineage>
</organism>
<accession>A0A6A7MX08</accession>
<dbReference type="EMBL" id="WHUG01000001">
    <property type="protein sequence ID" value="MQA37277.1"/>
    <property type="molecule type" value="Genomic_DNA"/>
</dbReference>
<protein>
    <recommendedName>
        <fullName evidence="5">Porin</fullName>
    </recommendedName>
</protein>
<dbReference type="RefSeq" id="WP_152836617.1">
    <property type="nucleotide sequence ID" value="NZ_WHUG01000001.1"/>
</dbReference>
<comment type="caution">
    <text evidence="3">The sequence shown here is derived from an EMBL/GenBank/DDBJ whole genome shotgun (WGS) entry which is preliminary data.</text>
</comment>
<sequence>MNKHLIATALAAAFLSAPFAATAGEAELMARIEKMAAELEQLKAELKASVKKTEAVEQRQQAIAAAAPAPAVAAAPARAAAPAAEPTLAAAGPSTIFGGYGEVNYNRPTKNASGAQADVRRAVIGIEHRFDPKTKVVAEFEWEHAIVSADDKGESEVEQLYVEREFGNGLRSKVGLYLIPMGLLNANHEPTAYYGVERNFVETAIIPSTWREVGVSLSGDTAGGLTWDTGITTGFDLGKWDAAGSDGRESPLGSIHQEGQQAKSRDLSVHAALNWRGVPGLLVGGSIFTGKAGHKADGFTANDARITMYDLHTRYTPGRWDLSALYARGQISNTEALNETLVGNPTPVPKSFAGWYTQAAYRLLEVGDYTLSPFVRYEQFNTAKSYAAVPQGLGVAASPDEKVTTIGANLKVGEGVVLKADYQKFKEDKSRDRLNLGLGFSY</sequence>